<reference evidence="2 3" key="1">
    <citation type="submission" date="2024-09" db="EMBL/GenBank/DDBJ databases">
        <authorList>
            <person name="Lee S.D."/>
        </authorList>
    </citation>
    <scope>NUCLEOTIDE SEQUENCE [LARGE SCALE GENOMIC DNA]</scope>
    <source>
        <strain evidence="2 3">N1-5</strain>
    </source>
</reference>
<organism evidence="2 3">
    <name type="scientific">Streptacidiphilus cavernicola</name>
    <dbReference type="NCBI Taxonomy" id="3342716"/>
    <lineage>
        <taxon>Bacteria</taxon>
        <taxon>Bacillati</taxon>
        <taxon>Actinomycetota</taxon>
        <taxon>Actinomycetes</taxon>
        <taxon>Kitasatosporales</taxon>
        <taxon>Streptomycetaceae</taxon>
        <taxon>Streptacidiphilus</taxon>
    </lineage>
</organism>
<gene>
    <name evidence="2" type="ORF">ACEZDJ_30550</name>
</gene>
<feature type="transmembrane region" description="Helical" evidence="1">
    <location>
        <begin position="278"/>
        <end position="296"/>
    </location>
</feature>
<dbReference type="RefSeq" id="WP_157623991.1">
    <property type="nucleotide sequence ID" value="NZ_JBHEZZ010000022.1"/>
</dbReference>
<keyword evidence="3" id="KW-1185">Reference proteome</keyword>
<dbReference type="PROSITE" id="PS51257">
    <property type="entry name" value="PROKAR_LIPOPROTEIN"/>
    <property type="match status" value="1"/>
</dbReference>
<protein>
    <submittedName>
        <fullName evidence="2">Uncharacterized protein</fullName>
    </submittedName>
</protein>
<name>A0ABV6UW41_9ACTN</name>
<comment type="caution">
    <text evidence="2">The sequence shown here is derived from an EMBL/GenBank/DDBJ whole genome shotgun (WGS) entry which is preliminary data.</text>
</comment>
<dbReference type="InterPro" id="IPR015943">
    <property type="entry name" value="WD40/YVTN_repeat-like_dom_sf"/>
</dbReference>
<dbReference type="Proteomes" id="UP001592528">
    <property type="component" value="Unassembled WGS sequence"/>
</dbReference>
<feature type="transmembrane region" description="Helical" evidence="1">
    <location>
        <begin position="215"/>
        <end position="233"/>
    </location>
</feature>
<sequence>MSRGTGRRGAAAVLVALMVLTALTGCGYWRPFNDAAVGRTQDGVVVVQFGGAGTGYLGRMFTTTDGVTWRMLPAAPVASPAAVPGLHLQTEACVPGKPDHCYRVAVGHARVQESTDGGLHWSTVWELTAGRSLYLRRSGGYAADSTGAALRLESTSVVVLPLTAGYTVIVADQNDGLVVRRPDGRWARVGLAAEPGDPTVAVPDTGLGQGIVKEYLLALSIAGLALLLAIGAVRLAHQVGCARRAVLREEGIRILLGLGWTVGLDFVGGFYGEPGTGTVAVLSLVTCCVLAALVLVRRTWPANRRETAALLGAASGTGLLTLLPFLGWTVGYPDSYLRACALALTLAGCGLAGSWLLGFRRHASAEPHRSRLVPADERAG</sequence>
<keyword evidence="1" id="KW-1133">Transmembrane helix</keyword>
<dbReference type="EMBL" id="JBHEZZ010000022">
    <property type="protein sequence ID" value="MFC1405638.1"/>
    <property type="molecule type" value="Genomic_DNA"/>
</dbReference>
<accession>A0ABV6UW41</accession>
<evidence type="ECO:0000256" key="1">
    <source>
        <dbReference type="SAM" id="Phobius"/>
    </source>
</evidence>
<feature type="transmembrane region" description="Helical" evidence="1">
    <location>
        <begin position="308"/>
        <end position="330"/>
    </location>
</feature>
<keyword evidence="1" id="KW-0812">Transmembrane</keyword>
<dbReference type="Gene3D" id="2.130.10.10">
    <property type="entry name" value="YVTN repeat-like/Quinoprotein amine dehydrogenase"/>
    <property type="match status" value="1"/>
</dbReference>
<evidence type="ECO:0000313" key="3">
    <source>
        <dbReference type="Proteomes" id="UP001592528"/>
    </source>
</evidence>
<feature type="transmembrane region" description="Helical" evidence="1">
    <location>
        <begin position="336"/>
        <end position="359"/>
    </location>
</feature>
<proteinExistence type="predicted"/>
<evidence type="ECO:0000313" key="2">
    <source>
        <dbReference type="EMBL" id="MFC1405638.1"/>
    </source>
</evidence>
<keyword evidence="1" id="KW-0472">Membrane</keyword>
<dbReference type="SUPFAM" id="SSF110296">
    <property type="entry name" value="Oligoxyloglucan reducing end-specific cellobiohydrolase"/>
    <property type="match status" value="1"/>
</dbReference>